<dbReference type="InterPro" id="IPR023096">
    <property type="entry name" value="G6P_Isomerase_C"/>
</dbReference>
<dbReference type="PANTHER" id="PTHR11469">
    <property type="entry name" value="GLUCOSE-6-PHOSPHATE ISOMERASE"/>
    <property type="match status" value="1"/>
</dbReference>
<evidence type="ECO:0000256" key="8">
    <source>
        <dbReference type="RuleBase" id="RU000612"/>
    </source>
</evidence>
<dbReference type="GO" id="GO:0004347">
    <property type="term" value="F:glucose-6-phosphate isomerase activity"/>
    <property type="evidence" value="ECO:0007669"/>
    <property type="project" value="UniProtKB-UniRule"/>
</dbReference>
<dbReference type="InterPro" id="IPR035476">
    <property type="entry name" value="SIS_PGI_1"/>
</dbReference>
<dbReference type="OrthoDB" id="140919at2"/>
<comment type="subcellular location">
    <subcellularLocation>
        <location evidence="7">Cytoplasm</location>
    </subcellularLocation>
</comment>
<dbReference type="InterPro" id="IPR046348">
    <property type="entry name" value="SIS_dom_sf"/>
</dbReference>
<dbReference type="AlphaFoldDB" id="A0A1H6JUS2"/>
<feature type="active site" description="Proton donor" evidence="7">
    <location>
        <position position="345"/>
    </location>
</feature>
<dbReference type="EMBL" id="FNXE01000005">
    <property type="protein sequence ID" value="SEH64358.1"/>
    <property type="molecule type" value="Genomic_DNA"/>
</dbReference>
<accession>A0A1H6JUS2</accession>
<evidence type="ECO:0000256" key="1">
    <source>
        <dbReference type="ARBA" id="ARBA00004926"/>
    </source>
</evidence>
<evidence type="ECO:0000256" key="4">
    <source>
        <dbReference type="ARBA" id="ARBA00023152"/>
    </source>
</evidence>
<dbReference type="UniPathway" id="UPA00109">
    <property type="reaction ID" value="UER00181"/>
</dbReference>
<dbReference type="Gene3D" id="1.10.1390.10">
    <property type="match status" value="1"/>
</dbReference>
<keyword evidence="7" id="KW-0963">Cytoplasm</keyword>
<evidence type="ECO:0000256" key="5">
    <source>
        <dbReference type="ARBA" id="ARBA00023235"/>
    </source>
</evidence>
<dbReference type="PRINTS" id="PR00662">
    <property type="entry name" value="G6PISOMERASE"/>
</dbReference>
<evidence type="ECO:0000256" key="6">
    <source>
        <dbReference type="ARBA" id="ARBA00029321"/>
    </source>
</evidence>
<keyword evidence="3 7" id="KW-0312">Gluconeogenesis</keyword>
<gene>
    <name evidence="7" type="primary">pgi</name>
    <name evidence="9" type="ORF">SAMN02927937_00663</name>
</gene>
<dbReference type="HAMAP" id="MF_00473">
    <property type="entry name" value="G6P_isomerase"/>
    <property type="match status" value="1"/>
</dbReference>
<sequence>MSLLKNNPTETQAWQKLKKHFYEIQFVKMQELFAQNPNRIREFNIRWNDFLIDFSKNRITAETINLLIELAEETGLKTGIDALVNGEIINETENRKVLHTDLRTSKDKQTDDVAAALKQMQHFCESIINGTLKGSTGKAFTDVINIGIGGSDLGPKLVTEALADYKNHLNVHYISNIDNDSIQCLKKKLQAETTLVIIVSKSFTTLETISNADIFKEWLLQNNLKTSYHLVAVSSNIAEAVNYGVEQQNIFPMWDYVGGRYSLWSTVGLSTALSIGFDRFEELLHGAHQMDEHFINTPFKQNIPVILALLSVWYNNFFCFETEAVIPYVDKLKMLPAYLQQVVMESNGKNTDRQGNPVNYETGTIVWGEVGTNSQHAFFQLFHQGTKMIPTDFIGFVNPYFPSDLHDLLMANFFAQTEALMNGKEGNYHHTDEDTDKNAKYKEFKGNRPSNTILIDKLTPKSLGSLLAMYEHKTFVQGFIWNIYSFDQFGVEYGKVLANNIKAELKEKHIKQHDCSTSFLLNYYLKNKNAN</sequence>
<dbReference type="UniPathway" id="UPA00138"/>
<dbReference type="Proteomes" id="UP000199634">
    <property type="component" value="Unassembled WGS sequence"/>
</dbReference>
<dbReference type="InterPro" id="IPR018189">
    <property type="entry name" value="Phosphoglucose_isomerase_CS"/>
</dbReference>
<dbReference type="GO" id="GO:0005829">
    <property type="term" value="C:cytosol"/>
    <property type="evidence" value="ECO:0007669"/>
    <property type="project" value="TreeGrafter"/>
</dbReference>
<comment type="pathway">
    <text evidence="1 7 8">Carbohydrate degradation; glycolysis; D-glyceraldehyde 3-phosphate and glycerone phosphate from D-glucose: step 2/4.</text>
</comment>
<keyword evidence="4 7" id="KW-0324">Glycolysis</keyword>
<dbReference type="PROSITE" id="PS00174">
    <property type="entry name" value="P_GLUCOSE_ISOMERASE_2"/>
    <property type="match status" value="1"/>
</dbReference>
<comment type="function">
    <text evidence="7">Catalyzes the reversible isomerization of glucose-6-phosphate to fructose-6-phosphate.</text>
</comment>
<dbReference type="GO" id="GO:0051156">
    <property type="term" value="P:glucose 6-phosphate metabolic process"/>
    <property type="evidence" value="ECO:0007669"/>
    <property type="project" value="TreeGrafter"/>
</dbReference>
<proteinExistence type="inferred from homology"/>
<dbReference type="Gene3D" id="3.40.50.10490">
    <property type="entry name" value="Glucose-6-phosphate isomerase like protein, domain 1"/>
    <property type="match status" value="2"/>
</dbReference>
<comment type="similarity">
    <text evidence="2 7 8">Belongs to the GPI family.</text>
</comment>
<evidence type="ECO:0000256" key="7">
    <source>
        <dbReference type="HAMAP-Rule" id="MF_00473"/>
    </source>
</evidence>
<dbReference type="PROSITE" id="PS51463">
    <property type="entry name" value="P_GLUCOSE_ISOMERASE_3"/>
    <property type="match status" value="1"/>
</dbReference>
<evidence type="ECO:0000313" key="10">
    <source>
        <dbReference type="Proteomes" id="UP000199634"/>
    </source>
</evidence>
<comment type="pathway">
    <text evidence="7">Carbohydrate biosynthesis; gluconeogenesis.</text>
</comment>
<feature type="active site" evidence="7">
    <location>
        <position position="495"/>
    </location>
</feature>
<feature type="active site" evidence="7">
    <location>
        <position position="376"/>
    </location>
</feature>
<dbReference type="STRING" id="1159016.SAMN02927937_00663"/>
<dbReference type="CDD" id="cd05016">
    <property type="entry name" value="SIS_PGI_2"/>
    <property type="match status" value="1"/>
</dbReference>
<keyword evidence="5 7" id="KW-0413">Isomerase</keyword>
<dbReference type="Pfam" id="PF00342">
    <property type="entry name" value="PGI"/>
    <property type="match status" value="1"/>
</dbReference>
<dbReference type="GO" id="GO:0048029">
    <property type="term" value="F:monosaccharide binding"/>
    <property type="evidence" value="ECO:0007669"/>
    <property type="project" value="TreeGrafter"/>
</dbReference>
<dbReference type="GO" id="GO:0006096">
    <property type="term" value="P:glycolytic process"/>
    <property type="evidence" value="ECO:0007669"/>
    <property type="project" value="UniProtKB-UniRule"/>
</dbReference>
<dbReference type="EC" id="5.3.1.9" evidence="7"/>
<evidence type="ECO:0000256" key="2">
    <source>
        <dbReference type="ARBA" id="ARBA00006604"/>
    </source>
</evidence>
<organism evidence="9 10">
    <name type="scientific">Paenimyroides marinum</name>
    <dbReference type="NCBI Taxonomy" id="1159016"/>
    <lineage>
        <taxon>Bacteria</taxon>
        <taxon>Pseudomonadati</taxon>
        <taxon>Bacteroidota</taxon>
        <taxon>Flavobacteriia</taxon>
        <taxon>Flavobacteriales</taxon>
        <taxon>Flavobacteriaceae</taxon>
        <taxon>Paenimyroides</taxon>
    </lineage>
</organism>
<dbReference type="InterPro" id="IPR001672">
    <property type="entry name" value="G6P_Isomerase"/>
</dbReference>
<comment type="catalytic activity">
    <reaction evidence="6 7 8">
        <text>alpha-D-glucose 6-phosphate = beta-D-fructose 6-phosphate</text>
        <dbReference type="Rhea" id="RHEA:11816"/>
        <dbReference type="ChEBI" id="CHEBI:57634"/>
        <dbReference type="ChEBI" id="CHEBI:58225"/>
        <dbReference type="EC" id="5.3.1.9"/>
    </reaction>
</comment>
<name>A0A1H6JUS2_9FLAO</name>
<dbReference type="CDD" id="cd05015">
    <property type="entry name" value="SIS_PGI_1"/>
    <property type="match status" value="1"/>
</dbReference>
<evidence type="ECO:0000313" key="9">
    <source>
        <dbReference type="EMBL" id="SEH64358.1"/>
    </source>
</evidence>
<dbReference type="PANTHER" id="PTHR11469:SF1">
    <property type="entry name" value="GLUCOSE-6-PHOSPHATE ISOMERASE"/>
    <property type="match status" value="1"/>
</dbReference>
<dbReference type="GO" id="GO:0006094">
    <property type="term" value="P:gluconeogenesis"/>
    <property type="evidence" value="ECO:0007669"/>
    <property type="project" value="UniProtKB-UniRule"/>
</dbReference>
<dbReference type="RefSeq" id="WP_091096294.1">
    <property type="nucleotide sequence ID" value="NZ_FNXE01000005.1"/>
</dbReference>
<evidence type="ECO:0000256" key="3">
    <source>
        <dbReference type="ARBA" id="ARBA00022432"/>
    </source>
</evidence>
<dbReference type="InterPro" id="IPR035482">
    <property type="entry name" value="SIS_PGI_2"/>
</dbReference>
<reference evidence="9 10" key="1">
    <citation type="submission" date="2016-10" db="EMBL/GenBank/DDBJ databases">
        <authorList>
            <person name="de Groot N.N."/>
        </authorList>
    </citation>
    <scope>NUCLEOTIDE SEQUENCE [LARGE SCALE GENOMIC DNA]</scope>
    <source>
        <strain evidence="9 10">CGMCC 1.10825</strain>
    </source>
</reference>
<dbReference type="PROSITE" id="PS00765">
    <property type="entry name" value="P_GLUCOSE_ISOMERASE_1"/>
    <property type="match status" value="1"/>
</dbReference>
<protein>
    <recommendedName>
        <fullName evidence="7">Glucose-6-phosphate isomerase</fullName>
        <shortName evidence="7">GPI</shortName>
        <ecNumber evidence="7">5.3.1.9</ecNumber>
    </recommendedName>
    <alternativeName>
        <fullName evidence="7">Phosphoglucose isomerase</fullName>
        <shortName evidence="7">PGI</shortName>
    </alternativeName>
    <alternativeName>
        <fullName evidence="7">Phosphohexose isomerase</fullName>
        <shortName evidence="7">PHI</shortName>
    </alternativeName>
</protein>
<dbReference type="SUPFAM" id="SSF53697">
    <property type="entry name" value="SIS domain"/>
    <property type="match status" value="1"/>
</dbReference>
<dbReference type="NCBIfam" id="NF001211">
    <property type="entry name" value="PRK00179.1"/>
    <property type="match status" value="1"/>
</dbReference>
<dbReference type="GO" id="GO:0097367">
    <property type="term" value="F:carbohydrate derivative binding"/>
    <property type="evidence" value="ECO:0007669"/>
    <property type="project" value="InterPro"/>
</dbReference>
<keyword evidence="10" id="KW-1185">Reference proteome</keyword>